<dbReference type="AlphaFoldDB" id="A0AB34K6Q0"/>
<protein>
    <submittedName>
        <fullName evidence="3">Uncharacterized protein</fullName>
    </submittedName>
</protein>
<evidence type="ECO:0000313" key="4">
    <source>
        <dbReference type="Proteomes" id="UP001515480"/>
    </source>
</evidence>
<reference evidence="3 4" key="1">
    <citation type="journal article" date="2024" name="Science">
        <title>Giant polyketide synthase enzymes in the biosynthesis of giant marine polyether toxins.</title>
        <authorList>
            <person name="Fallon T.R."/>
            <person name="Shende V.V."/>
            <person name="Wierzbicki I.H."/>
            <person name="Pendleton A.L."/>
            <person name="Watervoot N.F."/>
            <person name="Auber R.P."/>
            <person name="Gonzalez D.J."/>
            <person name="Wisecaver J.H."/>
            <person name="Moore B.S."/>
        </authorList>
    </citation>
    <scope>NUCLEOTIDE SEQUENCE [LARGE SCALE GENOMIC DNA]</scope>
    <source>
        <strain evidence="3 4">12B1</strain>
    </source>
</reference>
<feature type="coiled-coil region" evidence="1">
    <location>
        <begin position="3"/>
        <end position="43"/>
    </location>
</feature>
<proteinExistence type="predicted"/>
<keyword evidence="4" id="KW-1185">Reference proteome</keyword>
<feature type="region of interest" description="Disordered" evidence="2">
    <location>
        <begin position="106"/>
        <end position="136"/>
    </location>
</feature>
<evidence type="ECO:0000256" key="1">
    <source>
        <dbReference type="SAM" id="Coils"/>
    </source>
</evidence>
<organism evidence="3 4">
    <name type="scientific">Prymnesium parvum</name>
    <name type="common">Toxic golden alga</name>
    <dbReference type="NCBI Taxonomy" id="97485"/>
    <lineage>
        <taxon>Eukaryota</taxon>
        <taxon>Haptista</taxon>
        <taxon>Haptophyta</taxon>
        <taxon>Prymnesiophyceae</taxon>
        <taxon>Prymnesiales</taxon>
        <taxon>Prymnesiaceae</taxon>
        <taxon>Prymnesium</taxon>
    </lineage>
</organism>
<sequence>MEDAEYEQQLTKVREQAKLAREAAAVEKQRERNREKKETLLSRLFSRRQAIAPNPLSPSKLVPTAVCSKPYLQATSERRVKEEKEHQRRTLWITEAFRLSVTRLTSRFSRRSSRGTSNSTARKSFEYNRPGPRRSRLLPFKMHRSRTVNVMPSYLQPSMEVDESTQPPIKHPSASLQPAAPA</sequence>
<evidence type="ECO:0000256" key="2">
    <source>
        <dbReference type="SAM" id="MobiDB-lite"/>
    </source>
</evidence>
<keyword evidence="1" id="KW-0175">Coiled coil</keyword>
<evidence type="ECO:0000313" key="3">
    <source>
        <dbReference type="EMBL" id="KAL1529950.1"/>
    </source>
</evidence>
<dbReference type="Proteomes" id="UP001515480">
    <property type="component" value="Unassembled WGS sequence"/>
</dbReference>
<comment type="caution">
    <text evidence="3">The sequence shown here is derived from an EMBL/GenBank/DDBJ whole genome shotgun (WGS) entry which is preliminary data.</text>
</comment>
<accession>A0AB34K6Q0</accession>
<dbReference type="EMBL" id="JBGBPQ010000001">
    <property type="protein sequence ID" value="KAL1529950.1"/>
    <property type="molecule type" value="Genomic_DNA"/>
</dbReference>
<gene>
    <name evidence="3" type="ORF">AB1Y20_000878</name>
</gene>
<feature type="region of interest" description="Disordered" evidence="2">
    <location>
        <begin position="155"/>
        <end position="182"/>
    </location>
</feature>
<name>A0AB34K6Q0_PRYPA</name>